<dbReference type="EMBL" id="PGFB01000001">
    <property type="protein sequence ID" value="PJJ65557.1"/>
    <property type="molecule type" value="Genomic_DNA"/>
</dbReference>
<dbReference type="GO" id="GO:0006355">
    <property type="term" value="P:regulation of DNA-templated transcription"/>
    <property type="evidence" value="ECO:0007669"/>
    <property type="project" value="UniProtKB-ARBA"/>
</dbReference>
<sequence length="184" mass="20088">MARDSQETRRRLLDAATREFAERGIAGARVDRIADSAGVNKSLIYTYFGNKDGLFDAVFSAMIDNTVSEAPFDAMDVPGYAGRLFDQYLERPEVLRLAVWDRLERDGVGGELGREVTARKLASIEAAQAAGALTSKLEPEELLGVVTSIVGMTTLATPRVRELDDEQRAVLRAKIVKAVTVALD</sequence>
<reference evidence="4 5" key="1">
    <citation type="submission" date="2017-11" db="EMBL/GenBank/DDBJ databases">
        <title>Genomic Encyclopedia of Archaeal and Bacterial Type Strains, Phase II (KMG-II): From Individual Species to Whole Genera.</title>
        <authorList>
            <person name="Goeker M."/>
        </authorList>
    </citation>
    <scope>NUCLEOTIDE SEQUENCE [LARGE SCALE GENOMIC DNA]</scope>
    <source>
        <strain evidence="4 5">DSM 25625</strain>
    </source>
</reference>
<dbReference type="InterPro" id="IPR001647">
    <property type="entry name" value="HTH_TetR"/>
</dbReference>
<keyword evidence="1 2" id="KW-0238">DNA-binding</keyword>
<dbReference type="AlphaFoldDB" id="A0A2M9C510"/>
<dbReference type="PANTHER" id="PTHR30328:SF54">
    <property type="entry name" value="HTH-TYPE TRANSCRIPTIONAL REPRESSOR SCO4008"/>
    <property type="match status" value="1"/>
</dbReference>
<dbReference type="OrthoDB" id="4726108at2"/>
<dbReference type="InterPro" id="IPR009057">
    <property type="entry name" value="Homeodomain-like_sf"/>
</dbReference>
<comment type="caution">
    <text evidence="4">The sequence shown here is derived from an EMBL/GenBank/DDBJ whole genome shotgun (WGS) entry which is preliminary data.</text>
</comment>
<evidence type="ECO:0000256" key="1">
    <source>
        <dbReference type="ARBA" id="ARBA00023125"/>
    </source>
</evidence>
<feature type="DNA-binding region" description="H-T-H motif" evidence="2">
    <location>
        <begin position="29"/>
        <end position="48"/>
    </location>
</feature>
<evidence type="ECO:0000313" key="5">
    <source>
        <dbReference type="Proteomes" id="UP000230161"/>
    </source>
</evidence>
<dbReference type="SUPFAM" id="SSF48498">
    <property type="entry name" value="Tetracyclin repressor-like, C-terminal domain"/>
    <property type="match status" value="1"/>
</dbReference>
<dbReference type="RefSeq" id="WP_100343435.1">
    <property type="nucleotide sequence ID" value="NZ_PGFB01000001.1"/>
</dbReference>
<dbReference type="PROSITE" id="PS50977">
    <property type="entry name" value="HTH_TETR_2"/>
    <property type="match status" value="1"/>
</dbReference>
<name>A0A2M9C510_9MICO</name>
<proteinExistence type="predicted"/>
<organism evidence="4 5">
    <name type="scientific">Compostimonas suwonensis</name>
    <dbReference type="NCBI Taxonomy" id="1048394"/>
    <lineage>
        <taxon>Bacteria</taxon>
        <taxon>Bacillati</taxon>
        <taxon>Actinomycetota</taxon>
        <taxon>Actinomycetes</taxon>
        <taxon>Micrococcales</taxon>
        <taxon>Microbacteriaceae</taxon>
        <taxon>Compostimonas</taxon>
    </lineage>
</organism>
<dbReference type="InterPro" id="IPR036271">
    <property type="entry name" value="Tet_transcr_reg_TetR-rel_C_sf"/>
</dbReference>
<protein>
    <submittedName>
        <fullName evidence="4">AcrR family transcriptional regulator</fullName>
    </submittedName>
</protein>
<evidence type="ECO:0000313" key="4">
    <source>
        <dbReference type="EMBL" id="PJJ65557.1"/>
    </source>
</evidence>
<dbReference type="InterPro" id="IPR050109">
    <property type="entry name" value="HTH-type_TetR-like_transc_reg"/>
</dbReference>
<feature type="domain" description="HTH tetR-type" evidence="3">
    <location>
        <begin position="6"/>
        <end position="66"/>
    </location>
</feature>
<dbReference type="GO" id="GO:0003677">
    <property type="term" value="F:DNA binding"/>
    <property type="evidence" value="ECO:0007669"/>
    <property type="project" value="UniProtKB-UniRule"/>
</dbReference>
<dbReference type="PANTHER" id="PTHR30328">
    <property type="entry name" value="TRANSCRIPTIONAL REPRESSOR"/>
    <property type="match status" value="1"/>
</dbReference>
<accession>A0A2M9C510</accession>
<dbReference type="Pfam" id="PF17926">
    <property type="entry name" value="TetR_C_21"/>
    <property type="match status" value="1"/>
</dbReference>
<evidence type="ECO:0000259" key="3">
    <source>
        <dbReference type="PROSITE" id="PS50977"/>
    </source>
</evidence>
<dbReference type="Proteomes" id="UP000230161">
    <property type="component" value="Unassembled WGS sequence"/>
</dbReference>
<dbReference type="Pfam" id="PF00440">
    <property type="entry name" value="TetR_N"/>
    <property type="match status" value="1"/>
</dbReference>
<gene>
    <name evidence="4" type="ORF">CLV54_0590</name>
</gene>
<evidence type="ECO:0000256" key="2">
    <source>
        <dbReference type="PROSITE-ProRule" id="PRU00335"/>
    </source>
</evidence>
<keyword evidence="5" id="KW-1185">Reference proteome</keyword>
<dbReference type="PRINTS" id="PR00455">
    <property type="entry name" value="HTHTETR"/>
</dbReference>
<dbReference type="InterPro" id="IPR041467">
    <property type="entry name" value="Sco4008_C"/>
</dbReference>
<dbReference type="SUPFAM" id="SSF46689">
    <property type="entry name" value="Homeodomain-like"/>
    <property type="match status" value="1"/>
</dbReference>
<dbReference type="Gene3D" id="1.10.357.10">
    <property type="entry name" value="Tetracycline Repressor, domain 2"/>
    <property type="match status" value="1"/>
</dbReference>